<dbReference type="AlphaFoldDB" id="S8C2Q5"/>
<evidence type="ECO:0000313" key="2">
    <source>
        <dbReference type="EMBL" id="EPS61085.1"/>
    </source>
</evidence>
<protein>
    <submittedName>
        <fullName evidence="2">Uncharacterized protein</fullName>
    </submittedName>
</protein>
<dbReference type="Proteomes" id="UP000015453">
    <property type="component" value="Unassembled WGS sequence"/>
</dbReference>
<accession>S8C2Q5</accession>
<name>S8C2Q5_9LAMI</name>
<gene>
    <name evidence="2" type="ORF">M569_13715</name>
</gene>
<dbReference type="EMBL" id="AUSU01007089">
    <property type="protein sequence ID" value="EPS61085.1"/>
    <property type="molecule type" value="Genomic_DNA"/>
</dbReference>
<comment type="caution">
    <text evidence="2">The sequence shown here is derived from an EMBL/GenBank/DDBJ whole genome shotgun (WGS) entry which is preliminary data.</text>
</comment>
<sequence>MWLEVQDLEDSSSGKRSKTYLHWRDDPGKVPTRVCTYPVPVHSKSNQKPIPHSGF</sequence>
<proteinExistence type="predicted"/>
<keyword evidence="3" id="KW-1185">Reference proteome</keyword>
<reference evidence="2 3" key="1">
    <citation type="journal article" date="2013" name="BMC Genomics">
        <title>The miniature genome of a carnivorous plant Genlisea aurea contains a low number of genes and short non-coding sequences.</title>
        <authorList>
            <person name="Leushkin E.V."/>
            <person name="Sutormin R.A."/>
            <person name="Nabieva E.R."/>
            <person name="Penin A.A."/>
            <person name="Kondrashov A.S."/>
            <person name="Logacheva M.D."/>
        </authorList>
    </citation>
    <scope>NUCLEOTIDE SEQUENCE [LARGE SCALE GENOMIC DNA]</scope>
</reference>
<organism evidence="2 3">
    <name type="scientific">Genlisea aurea</name>
    <dbReference type="NCBI Taxonomy" id="192259"/>
    <lineage>
        <taxon>Eukaryota</taxon>
        <taxon>Viridiplantae</taxon>
        <taxon>Streptophyta</taxon>
        <taxon>Embryophyta</taxon>
        <taxon>Tracheophyta</taxon>
        <taxon>Spermatophyta</taxon>
        <taxon>Magnoliopsida</taxon>
        <taxon>eudicotyledons</taxon>
        <taxon>Gunneridae</taxon>
        <taxon>Pentapetalae</taxon>
        <taxon>asterids</taxon>
        <taxon>lamiids</taxon>
        <taxon>Lamiales</taxon>
        <taxon>Lentibulariaceae</taxon>
        <taxon>Genlisea</taxon>
    </lineage>
</organism>
<evidence type="ECO:0000313" key="3">
    <source>
        <dbReference type="Proteomes" id="UP000015453"/>
    </source>
</evidence>
<evidence type="ECO:0000256" key="1">
    <source>
        <dbReference type="SAM" id="MobiDB-lite"/>
    </source>
</evidence>
<feature type="compositionally biased region" description="Acidic residues" evidence="1">
    <location>
        <begin position="1"/>
        <end position="10"/>
    </location>
</feature>
<feature type="region of interest" description="Disordered" evidence="1">
    <location>
        <begin position="1"/>
        <end position="55"/>
    </location>
</feature>